<gene>
    <name evidence="2" type="ORF">Bandiella_00614</name>
</gene>
<dbReference type="Gene3D" id="3.40.30.10">
    <property type="entry name" value="Glutaredoxin"/>
    <property type="match status" value="1"/>
</dbReference>
<dbReference type="InterPro" id="IPR000866">
    <property type="entry name" value="AhpC/TSA"/>
</dbReference>
<dbReference type="SUPFAM" id="SSF52833">
    <property type="entry name" value="Thioredoxin-like"/>
    <property type="match status" value="1"/>
</dbReference>
<evidence type="ECO:0000259" key="1">
    <source>
        <dbReference type="PROSITE" id="PS51352"/>
    </source>
</evidence>
<dbReference type="Proteomes" id="UP001327219">
    <property type="component" value="Chromosome"/>
</dbReference>
<dbReference type="EMBL" id="CP110820">
    <property type="protein sequence ID" value="WPX96498.1"/>
    <property type="molecule type" value="Genomic_DNA"/>
</dbReference>
<protein>
    <submittedName>
        <fullName evidence="2">TlpA family protein disulfide reductase N-terminal domain protein</fullName>
    </submittedName>
</protein>
<keyword evidence="3" id="KW-1185">Reference proteome</keyword>
<reference evidence="2 3" key="1">
    <citation type="submission" date="2022-11" db="EMBL/GenBank/DDBJ databases">
        <title>Host association and intracellularity evolved multiple times independently in the Rickettsiales.</title>
        <authorList>
            <person name="Castelli M."/>
            <person name="Nardi T."/>
            <person name="Gammuto L."/>
            <person name="Bellinzona G."/>
            <person name="Sabaneyeva E."/>
            <person name="Potekhin A."/>
            <person name="Serra V."/>
            <person name="Petroni G."/>
            <person name="Sassera D."/>
        </authorList>
    </citation>
    <scope>NUCLEOTIDE SEQUENCE [LARGE SCALE GENOMIC DNA]</scope>
    <source>
        <strain evidence="2 3">NDG2</strain>
    </source>
</reference>
<dbReference type="RefSeq" id="WP_323733279.1">
    <property type="nucleotide sequence ID" value="NZ_CP110820.1"/>
</dbReference>
<dbReference type="CDD" id="cd02966">
    <property type="entry name" value="TlpA_like_family"/>
    <property type="match status" value="1"/>
</dbReference>
<dbReference type="PROSITE" id="PS51352">
    <property type="entry name" value="THIOREDOXIN_2"/>
    <property type="match status" value="1"/>
</dbReference>
<dbReference type="InterPro" id="IPR036249">
    <property type="entry name" value="Thioredoxin-like_sf"/>
</dbReference>
<organism evidence="2 3">
    <name type="scientific">Candidatus Bandiella euplotis</name>
    <dbReference type="NCBI Taxonomy" id="1664265"/>
    <lineage>
        <taxon>Bacteria</taxon>
        <taxon>Pseudomonadati</taxon>
        <taxon>Pseudomonadota</taxon>
        <taxon>Alphaproteobacteria</taxon>
        <taxon>Rickettsiales</taxon>
        <taxon>Candidatus Midichloriaceae</taxon>
        <taxon>Candidatus Bandiella</taxon>
    </lineage>
</organism>
<dbReference type="InterPro" id="IPR013766">
    <property type="entry name" value="Thioredoxin_domain"/>
</dbReference>
<sequence length="115" mass="13267">MNSLVLLVNVLLLLAPITIANSTDMYSMQQEYISAIESNYYAVPKKVANIKFLDENSKEIRFKDFKDKFVILNFWSNWCIECTNELKSLDKLQQELNRDKVDDVAIIAISDGSIR</sequence>
<accession>A0ABZ0UN38</accession>
<evidence type="ECO:0000313" key="2">
    <source>
        <dbReference type="EMBL" id="WPX96498.1"/>
    </source>
</evidence>
<dbReference type="Pfam" id="PF00578">
    <property type="entry name" value="AhpC-TSA"/>
    <property type="match status" value="1"/>
</dbReference>
<name>A0ABZ0UN38_9RICK</name>
<proteinExistence type="predicted"/>
<feature type="domain" description="Thioredoxin" evidence="1">
    <location>
        <begin position="41"/>
        <end position="115"/>
    </location>
</feature>
<evidence type="ECO:0000313" key="3">
    <source>
        <dbReference type="Proteomes" id="UP001327219"/>
    </source>
</evidence>